<evidence type="ECO:0000313" key="7">
    <source>
        <dbReference type="Proteomes" id="UP000593571"/>
    </source>
</evidence>
<dbReference type="EMBL" id="JACASE010000014">
    <property type="protein sequence ID" value="KAF6410051.1"/>
    <property type="molecule type" value="Genomic_DNA"/>
</dbReference>
<accession>A0A7J8CGR5</accession>
<dbReference type="OrthoDB" id="9876299at2759"/>
<keyword evidence="4" id="KW-0472">Membrane</keyword>
<comment type="similarity">
    <text evidence="1 3">Belongs to the short-chain dehydrogenases/reductases (SDR) family.</text>
</comment>
<name>A0A7J8CGR5_ROUAE</name>
<dbReference type="PRINTS" id="PR00081">
    <property type="entry name" value="GDHRDH"/>
</dbReference>
<organism evidence="6 7">
    <name type="scientific">Rousettus aegyptiacus</name>
    <name type="common">Egyptian fruit bat</name>
    <name type="synonym">Pteropus aegyptiacus</name>
    <dbReference type="NCBI Taxonomy" id="9407"/>
    <lineage>
        <taxon>Eukaryota</taxon>
        <taxon>Metazoa</taxon>
        <taxon>Chordata</taxon>
        <taxon>Craniata</taxon>
        <taxon>Vertebrata</taxon>
        <taxon>Euteleostomi</taxon>
        <taxon>Mammalia</taxon>
        <taxon>Eutheria</taxon>
        <taxon>Laurasiatheria</taxon>
        <taxon>Chiroptera</taxon>
        <taxon>Yinpterochiroptera</taxon>
        <taxon>Pteropodoidea</taxon>
        <taxon>Pteropodidae</taxon>
        <taxon>Rousettinae</taxon>
        <taxon>Rousettus</taxon>
    </lineage>
</organism>
<keyword evidence="4" id="KW-1133">Transmembrane helix</keyword>
<reference evidence="6 7" key="1">
    <citation type="journal article" date="2020" name="Nature">
        <title>Six reference-quality genomes reveal evolution of bat adaptations.</title>
        <authorList>
            <person name="Jebb D."/>
            <person name="Huang Z."/>
            <person name="Pippel M."/>
            <person name="Hughes G.M."/>
            <person name="Lavrichenko K."/>
            <person name="Devanna P."/>
            <person name="Winkler S."/>
            <person name="Jermiin L.S."/>
            <person name="Skirmuntt E.C."/>
            <person name="Katzourakis A."/>
            <person name="Burkitt-Gray L."/>
            <person name="Ray D.A."/>
            <person name="Sullivan K.A.M."/>
            <person name="Roscito J.G."/>
            <person name="Kirilenko B.M."/>
            <person name="Davalos L.M."/>
            <person name="Corthals A.P."/>
            <person name="Power M.L."/>
            <person name="Jones G."/>
            <person name="Ransome R.D."/>
            <person name="Dechmann D.K.N."/>
            <person name="Locatelli A.G."/>
            <person name="Puechmaille S.J."/>
            <person name="Fedrigo O."/>
            <person name="Jarvis E.D."/>
            <person name="Hiller M."/>
            <person name="Vernes S.C."/>
            <person name="Myers E.W."/>
            <person name="Teeling E.C."/>
        </authorList>
    </citation>
    <scope>NUCLEOTIDE SEQUENCE [LARGE SCALE GENOMIC DNA]</scope>
    <source>
        <strain evidence="6">MRouAeg1</strain>
        <tissue evidence="6">Muscle</tissue>
    </source>
</reference>
<keyword evidence="7" id="KW-1185">Reference proteome</keyword>
<dbReference type="GO" id="GO:0047035">
    <property type="term" value="F:testosterone dehydrogenase (NAD+) activity"/>
    <property type="evidence" value="ECO:0007669"/>
    <property type="project" value="TreeGrafter"/>
</dbReference>
<proteinExistence type="inferred from homology"/>
<dbReference type="PROSITE" id="PS00061">
    <property type="entry name" value="ADH_SHORT"/>
    <property type="match status" value="1"/>
</dbReference>
<dbReference type="SUPFAM" id="SSF51735">
    <property type="entry name" value="NAD(P)-binding Rossmann-fold domains"/>
    <property type="match status" value="1"/>
</dbReference>
<dbReference type="InterPro" id="IPR036291">
    <property type="entry name" value="NAD(P)-bd_dom_sf"/>
</dbReference>
<evidence type="ECO:0000313" key="6">
    <source>
        <dbReference type="EMBL" id="KAF6410051.1"/>
    </source>
</evidence>
<evidence type="ECO:0000256" key="3">
    <source>
        <dbReference type="RuleBase" id="RU000363"/>
    </source>
</evidence>
<feature type="signal peptide" evidence="5">
    <location>
        <begin position="1"/>
        <end position="20"/>
    </location>
</feature>
<keyword evidence="5" id="KW-0732">Signal</keyword>
<keyword evidence="4" id="KW-0812">Transmembrane</keyword>
<dbReference type="InterPro" id="IPR020904">
    <property type="entry name" value="Sc_DH/Rdtase_CS"/>
</dbReference>
<keyword evidence="2" id="KW-0560">Oxidoreductase</keyword>
<dbReference type="PANTHER" id="PTHR43313:SF3">
    <property type="entry name" value="17-BETA-HYDROXYSTEROID DEHYDROGENASE TYPE 2"/>
    <property type="match status" value="1"/>
</dbReference>
<evidence type="ECO:0000256" key="4">
    <source>
        <dbReference type="SAM" id="Phobius"/>
    </source>
</evidence>
<dbReference type="InterPro" id="IPR002347">
    <property type="entry name" value="SDR_fam"/>
</dbReference>
<feature type="chain" id="PRO_5029452436" evidence="5">
    <location>
        <begin position="21"/>
        <end position="388"/>
    </location>
</feature>
<dbReference type="Gene3D" id="3.40.50.720">
    <property type="entry name" value="NAD(P)-binding Rossmann-like Domain"/>
    <property type="match status" value="1"/>
</dbReference>
<gene>
    <name evidence="6" type="ORF">HJG63_006452</name>
</gene>
<dbReference type="Proteomes" id="UP000593571">
    <property type="component" value="Unassembled WGS sequence"/>
</dbReference>
<dbReference type="Pfam" id="PF00106">
    <property type="entry name" value="adh_short"/>
    <property type="match status" value="1"/>
</dbReference>
<dbReference type="CDD" id="cd09805">
    <property type="entry name" value="type2_17beta_HSD-like_SDR_c"/>
    <property type="match status" value="1"/>
</dbReference>
<dbReference type="GO" id="GO:0004303">
    <property type="term" value="F:estradiol 17-beta-dehydrogenase [NAD(P)+] activity"/>
    <property type="evidence" value="ECO:0007669"/>
    <property type="project" value="TreeGrafter"/>
</dbReference>
<comment type="caution">
    <text evidence="6">The sequence shown here is derived from an EMBL/GenBank/DDBJ whole genome shotgun (WGS) entry which is preliminary data.</text>
</comment>
<protein>
    <submittedName>
        <fullName evidence="6">Hydroxysteroid 17-beta dehydrogenase 2</fullName>
    </submittedName>
</protein>
<dbReference type="FunFam" id="3.40.50.720:FF:000074">
    <property type="entry name" value="Retinol dehydrogenase type 1"/>
    <property type="match status" value="1"/>
</dbReference>
<dbReference type="PRINTS" id="PR00080">
    <property type="entry name" value="SDRFAMILY"/>
</dbReference>
<sequence length="388" mass="43044">MSTFFSEMMCLCLAVTTVLGGLVLCKLKKSPGQVGRKVICLVGVLGGLCLLSLSLFWSLILFSLSCFLMYIYLSYQELLPVDAKVVLITGGDSGIGHALSKYLDQLGFTVFVGVHNEKGSGAEELRRTCSKRLSVVQLDVTNPQQIKDAYSKVVEKVQNRGLWAVVNNAGILGYPIDGELIPMTDYKNCMAVNFFGAVEVTKAFLPLLRKSKGRLVNISSMAGVVPMVKLAAYGSSKAALSMFSAIMRQELSIWGIKVSVIQPGGFKTNILGTSEMRDKLEKDLLDHLTPDVLEDYGQDYILKQRNYFSSVNEYGHTDLTPVLLNIQHAISAKRPFTFYSPGSSAFPWLYFVSFGLTIIFDYFNKKFNFSVSDMPRALRMPNWKNKAM</sequence>
<evidence type="ECO:0000256" key="1">
    <source>
        <dbReference type="ARBA" id="ARBA00006484"/>
    </source>
</evidence>
<feature type="transmembrane region" description="Helical" evidence="4">
    <location>
        <begin position="345"/>
        <end position="364"/>
    </location>
</feature>
<dbReference type="GO" id="GO:0008202">
    <property type="term" value="P:steroid metabolic process"/>
    <property type="evidence" value="ECO:0007669"/>
    <property type="project" value="TreeGrafter"/>
</dbReference>
<evidence type="ECO:0000256" key="5">
    <source>
        <dbReference type="SAM" id="SignalP"/>
    </source>
</evidence>
<feature type="transmembrane region" description="Helical" evidence="4">
    <location>
        <begin position="41"/>
        <end position="73"/>
    </location>
</feature>
<dbReference type="AlphaFoldDB" id="A0A7J8CGR5"/>
<evidence type="ECO:0000256" key="2">
    <source>
        <dbReference type="ARBA" id="ARBA00023002"/>
    </source>
</evidence>
<dbReference type="PANTHER" id="PTHR43313">
    <property type="entry name" value="SHORT-CHAIN DEHYDROGENASE/REDUCTASE FAMILY 9C"/>
    <property type="match status" value="1"/>
</dbReference>